<evidence type="ECO:0000256" key="2">
    <source>
        <dbReference type="ARBA" id="ARBA00022490"/>
    </source>
</evidence>
<dbReference type="PANTHER" id="PTHR31126">
    <property type="entry name" value="TYROSINE-PROTEIN PHOSPHATASE"/>
    <property type="match status" value="1"/>
</dbReference>
<comment type="subcellular location">
    <subcellularLocation>
        <location evidence="1">Cytoplasm</location>
    </subcellularLocation>
</comment>
<dbReference type="FunFam" id="3.90.190.10:FF:000035">
    <property type="entry name" value="Tyrosine phosphatase, putative"/>
    <property type="match status" value="1"/>
</dbReference>
<dbReference type="OrthoDB" id="6375174at2759"/>
<dbReference type="SUPFAM" id="SSF52799">
    <property type="entry name" value="(Phosphotyrosine protein) phosphatases II"/>
    <property type="match status" value="1"/>
</dbReference>
<evidence type="ECO:0000256" key="1">
    <source>
        <dbReference type="ARBA" id="ARBA00004496"/>
    </source>
</evidence>
<reference evidence="4 5" key="1">
    <citation type="journal article" date="2018" name="Nat. Ecol. Evol.">
        <title>Pezizomycetes genomes reveal the molecular basis of ectomycorrhizal truffle lifestyle.</title>
        <authorList>
            <person name="Murat C."/>
            <person name="Payen T."/>
            <person name="Noel B."/>
            <person name="Kuo A."/>
            <person name="Morin E."/>
            <person name="Chen J."/>
            <person name="Kohler A."/>
            <person name="Krizsan K."/>
            <person name="Balestrini R."/>
            <person name="Da Silva C."/>
            <person name="Montanini B."/>
            <person name="Hainaut M."/>
            <person name="Levati E."/>
            <person name="Barry K.W."/>
            <person name="Belfiori B."/>
            <person name="Cichocki N."/>
            <person name="Clum A."/>
            <person name="Dockter R.B."/>
            <person name="Fauchery L."/>
            <person name="Guy J."/>
            <person name="Iotti M."/>
            <person name="Le Tacon F."/>
            <person name="Lindquist E.A."/>
            <person name="Lipzen A."/>
            <person name="Malagnac F."/>
            <person name="Mello A."/>
            <person name="Molinier V."/>
            <person name="Miyauchi S."/>
            <person name="Poulain J."/>
            <person name="Riccioni C."/>
            <person name="Rubini A."/>
            <person name="Sitrit Y."/>
            <person name="Splivallo R."/>
            <person name="Traeger S."/>
            <person name="Wang M."/>
            <person name="Zifcakova L."/>
            <person name="Wipf D."/>
            <person name="Zambonelli A."/>
            <person name="Paolocci F."/>
            <person name="Nowrousian M."/>
            <person name="Ottonello S."/>
            <person name="Baldrian P."/>
            <person name="Spatafora J.W."/>
            <person name="Henrissat B."/>
            <person name="Nagy L.G."/>
            <person name="Aury J.M."/>
            <person name="Wincker P."/>
            <person name="Grigoriev I.V."/>
            <person name="Bonfante P."/>
            <person name="Martin F.M."/>
        </authorList>
    </citation>
    <scope>NUCLEOTIDE SEQUENCE [LARGE SCALE GENOMIC DNA]</scope>
    <source>
        <strain evidence="4 5">ATCC MYA-4762</strain>
    </source>
</reference>
<protein>
    <submittedName>
        <fullName evidence="4">Protein-tyrosine phosphatase</fullName>
    </submittedName>
</protein>
<keyword evidence="3" id="KW-0378">Hydrolase</keyword>
<gene>
    <name evidence="4" type="ORF">L211DRAFT_748030</name>
</gene>
<dbReference type="PANTHER" id="PTHR31126:SF74">
    <property type="entry name" value="TYROSINE-PROTEIN PHOSPHATASE-LIKE PROTEIN OCA2"/>
    <property type="match status" value="1"/>
</dbReference>
<dbReference type="EMBL" id="ML121532">
    <property type="protein sequence ID" value="RPB27093.1"/>
    <property type="molecule type" value="Genomic_DNA"/>
</dbReference>
<dbReference type="STRING" id="1051890.A0A3N4LW05"/>
<evidence type="ECO:0000256" key="3">
    <source>
        <dbReference type="ARBA" id="ARBA00022801"/>
    </source>
</evidence>
<proteinExistence type="predicted"/>
<dbReference type="GO" id="GO:0052840">
    <property type="term" value="F:inositol diphosphate tetrakisphosphate diphosphatase activity"/>
    <property type="evidence" value="ECO:0007669"/>
    <property type="project" value="TreeGrafter"/>
</dbReference>
<sequence length="166" mass="18814">IIPPLSFSMVAPNIYRSGYPLPINHPFLTLLRLRSLIYLSDTPPLPPTLTWAASQSPPIVIHHFPLPPVKEPFVENDPVGMKKALEVLLDKRNHPVLIHSNKGKHRAGVLVGCVRKLLMRWGLAATFAEYGRYAGEKGEADLEFIELFNPELTFDKRYAPDWLRVQ</sequence>
<dbReference type="InterPro" id="IPR029021">
    <property type="entry name" value="Prot-tyrosine_phosphatase-like"/>
</dbReference>
<dbReference type="InParanoid" id="A0A3N4LW05"/>
<dbReference type="PRINTS" id="PR01911">
    <property type="entry name" value="PFDSPHPHTASE"/>
</dbReference>
<keyword evidence="2" id="KW-0963">Cytoplasm</keyword>
<evidence type="ECO:0000313" key="5">
    <source>
        <dbReference type="Proteomes" id="UP000267821"/>
    </source>
</evidence>
<keyword evidence="5" id="KW-1185">Reference proteome</keyword>
<dbReference type="GO" id="GO:0016791">
    <property type="term" value="F:phosphatase activity"/>
    <property type="evidence" value="ECO:0007669"/>
    <property type="project" value="InterPro"/>
</dbReference>
<dbReference type="Pfam" id="PF03162">
    <property type="entry name" value="Y_phosphatase2"/>
    <property type="match status" value="1"/>
</dbReference>
<dbReference type="InterPro" id="IPR004861">
    <property type="entry name" value="Siw14-like"/>
</dbReference>
<feature type="non-terminal residue" evidence="4">
    <location>
        <position position="166"/>
    </location>
</feature>
<dbReference type="InterPro" id="IPR020428">
    <property type="entry name" value="PFA-DSPs"/>
</dbReference>
<organism evidence="4 5">
    <name type="scientific">Terfezia boudieri ATCC MYA-4762</name>
    <dbReference type="NCBI Taxonomy" id="1051890"/>
    <lineage>
        <taxon>Eukaryota</taxon>
        <taxon>Fungi</taxon>
        <taxon>Dikarya</taxon>
        <taxon>Ascomycota</taxon>
        <taxon>Pezizomycotina</taxon>
        <taxon>Pezizomycetes</taxon>
        <taxon>Pezizales</taxon>
        <taxon>Pezizaceae</taxon>
        <taxon>Terfezia</taxon>
    </lineage>
</organism>
<dbReference type="FunCoup" id="A0A3N4LW05">
    <property type="interactions" value="15"/>
</dbReference>
<dbReference type="GO" id="GO:0005737">
    <property type="term" value="C:cytoplasm"/>
    <property type="evidence" value="ECO:0007669"/>
    <property type="project" value="UniProtKB-SubCell"/>
</dbReference>
<dbReference type="AlphaFoldDB" id="A0A3N4LW05"/>
<dbReference type="Gene3D" id="3.90.190.10">
    <property type="entry name" value="Protein tyrosine phosphatase superfamily"/>
    <property type="match status" value="1"/>
</dbReference>
<evidence type="ECO:0000313" key="4">
    <source>
        <dbReference type="EMBL" id="RPB27093.1"/>
    </source>
</evidence>
<feature type="non-terminal residue" evidence="4">
    <location>
        <position position="1"/>
    </location>
</feature>
<name>A0A3N4LW05_9PEZI</name>
<accession>A0A3N4LW05</accession>
<dbReference type="Proteomes" id="UP000267821">
    <property type="component" value="Unassembled WGS sequence"/>
</dbReference>